<reference evidence="1" key="1">
    <citation type="submission" date="2021-03" db="EMBL/GenBank/DDBJ databases">
        <title>Microbacterium sp. nov., a novel actinobacterium isolated from cow dung.</title>
        <authorList>
            <person name="Zhang L."/>
        </authorList>
    </citation>
    <scope>NUCLEOTIDE SEQUENCE</scope>
    <source>
        <strain evidence="1">NEAU-LLB</strain>
    </source>
</reference>
<evidence type="ECO:0000313" key="1">
    <source>
        <dbReference type="EMBL" id="MBO3663882.1"/>
    </source>
</evidence>
<keyword evidence="2" id="KW-1185">Reference proteome</keyword>
<dbReference type="AlphaFoldDB" id="A0A939QLG7"/>
<dbReference type="Proteomes" id="UP000680132">
    <property type="component" value="Unassembled WGS sequence"/>
</dbReference>
<gene>
    <name evidence="1" type="ORF">J5V96_10195</name>
</gene>
<accession>A0A939QLG7</accession>
<dbReference type="RefSeq" id="WP_208503456.1">
    <property type="nucleotide sequence ID" value="NZ_JAGFOA010000004.1"/>
</dbReference>
<organism evidence="1 2">
    <name type="scientific">Microbacterium stercoris</name>
    <dbReference type="NCBI Taxonomy" id="2820289"/>
    <lineage>
        <taxon>Bacteria</taxon>
        <taxon>Bacillati</taxon>
        <taxon>Actinomycetota</taxon>
        <taxon>Actinomycetes</taxon>
        <taxon>Micrococcales</taxon>
        <taxon>Microbacteriaceae</taxon>
        <taxon>Microbacterium</taxon>
    </lineage>
</organism>
<name>A0A939QLG7_9MICO</name>
<evidence type="ECO:0000313" key="2">
    <source>
        <dbReference type="Proteomes" id="UP000680132"/>
    </source>
</evidence>
<comment type="caution">
    <text evidence="1">The sequence shown here is derived from an EMBL/GenBank/DDBJ whole genome shotgun (WGS) entry which is preliminary data.</text>
</comment>
<protein>
    <submittedName>
        <fullName evidence="1">Uncharacterized protein</fullName>
    </submittedName>
</protein>
<sequence>MTTSAHGTRTLAQAAGAVPTGLGVVLGAGDAERAGHDGLVGEVEGERGDIVGARLG</sequence>
<proteinExistence type="predicted"/>
<dbReference type="EMBL" id="JAGFOA010000004">
    <property type="protein sequence ID" value="MBO3663882.1"/>
    <property type="molecule type" value="Genomic_DNA"/>
</dbReference>